<dbReference type="AlphaFoldDB" id="A0A2H1MY99"/>
<reference evidence="1" key="1">
    <citation type="submission" date="2017-09" db="EMBL/GenBank/DDBJ databases">
        <authorList>
            <person name="Ehlers B."/>
            <person name="Leendertz F.H."/>
        </authorList>
    </citation>
    <scope>NUCLEOTIDE SEQUENCE</scope>
    <source>
        <strain evidence="1">T332</strain>
    </source>
</reference>
<protein>
    <submittedName>
        <fullName evidence="1">Uncharacterized protein</fullName>
    </submittedName>
</protein>
<dbReference type="EMBL" id="LT907987">
    <property type="protein sequence ID" value="SOE45451.1"/>
    <property type="molecule type" value="Genomic_DNA"/>
</dbReference>
<proteinExistence type="predicted"/>
<keyword evidence="1" id="KW-0614">Plasmid</keyword>
<accession>A0A2H1MY99</accession>
<name>A0A2H1MY99_LATSK</name>
<geneLocation type="plasmid" evidence="1">
    <name>p332A2</name>
</geneLocation>
<sequence length="23" mass="2509">MYEPLDSWLAMAALAVSSEVLPD</sequence>
<organism evidence="1">
    <name type="scientific">Latilactobacillus sakei</name>
    <name type="common">Lactobacillus sakei</name>
    <dbReference type="NCBI Taxonomy" id="1599"/>
    <lineage>
        <taxon>Bacteria</taxon>
        <taxon>Bacillati</taxon>
        <taxon>Bacillota</taxon>
        <taxon>Bacilli</taxon>
        <taxon>Lactobacillales</taxon>
        <taxon>Lactobacillaceae</taxon>
        <taxon>Latilactobacillus</taxon>
    </lineage>
</organism>
<evidence type="ECO:0000313" key="1">
    <source>
        <dbReference type="EMBL" id="SOE45451.1"/>
    </source>
</evidence>
<gene>
    <name evidence="1" type="ORF">LSAT332_A200495</name>
</gene>